<gene>
    <name evidence="2" type="ORF">F4X82_02285</name>
</gene>
<evidence type="ECO:0000256" key="1">
    <source>
        <dbReference type="SAM" id="Phobius"/>
    </source>
</evidence>
<dbReference type="Pfam" id="PF08570">
    <property type="entry name" value="DUF1761"/>
    <property type="match status" value="1"/>
</dbReference>
<feature type="transmembrane region" description="Helical" evidence="1">
    <location>
        <begin position="12"/>
        <end position="34"/>
    </location>
</feature>
<feature type="transmembrane region" description="Helical" evidence="1">
    <location>
        <begin position="83"/>
        <end position="105"/>
    </location>
</feature>
<keyword evidence="1" id="KW-1133">Transmembrane helix</keyword>
<proteinExistence type="predicted"/>
<sequence>MINDILSTLGDLPWLHVVVSAVIVFLVGWVWYGVLFRDQYMKLMGKKEDEKDNWLAMGVQLLGLLSLAILIGIFSLAEAPLSLVSMLGLVAVVLLMSLAGFLFQYGNNKKALHVWGIISGYEVVCILIITAIIKFA</sequence>
<dbReference type="AlphaFoldDB" id="A0A845DLX1"/>
<name>A0A845DLX1_9BACT</name>
<accession>A0A845DLX1</accession>
<evidence type="ECO:0000313" key="2">
    <source>
        <dbReference type="EMBL" id="MYE38323.1"/>
    </source>
</evidence>
<feature type="transmembrane region" description="Helical" evidence="1">
    <location>
        <begin position="54"/>
        <end position="77"/>
    </location>
</feature>
<organism evidence="2 3">
    <name type="scientific">Candidatus Spechtbacteria bacterium SB0662_bin_43</name>
    <dbReference type="NCBI Taxonomy" id="2604897"/>
    <lineage>
        <taxon>Bacteria</taxon>
        <taxon>Candidatus Spechtiibacteriota</taxon>
    </lineage>
</organism>
<dbReference type="EMBL" id="VXOY01000020">
    <property type="protein sequence ID" value="MYE38323.1"/>
    <property type="molecule type" value="Genomic_DNA"/>
</dbReference>
<dbReference type="InterPro" id="IPR013879">
    <property type="entry name" value="DUF1761"/>
</dbReference>
<comment type="caution">
    <text evidence="2">The sequence shown here is derived from an EMBL/GenBank/DDBJ whole genome shotgun (WGS) entry which is preliminary data.</text>
</comment>
<keyword evidence="1" id="KW-0472">Membrane</keyword>
<protein>
    <submittedName>
        <fullName evidence="2">DUF1761 domain-containing protein</fullName>
    </submittedName>
</protein>
<dbReference type="Proteomes" id="UP000449092">
    <property type="component" value="Unassembled WGS sequence"/>
</dbReference>
<feature type="transmembrane region" description="Helical" evidence="1">
    <location>
        <begin position="112"/>
        <end position="133"/>
    </location>
</feature>
<evidence type="ECO:0000313" key="3">
    <source>
        <dbReference type="Proteomes" id="UP000449092"/>
    </source>
</evidence>
<reference evidence="2 3" key="1">
    <citation type="submission" date="2019-09" db="EMBL/GenBank/DDBJ databases">
        <title>Characterisation of the sponge microbiome using genome-centric metagenomics.</title>
        <authorList>
            <person name="Engelberts J.P."/>
            <person name="Robbins S.J."/>
            <person name="De Goeij J.M."/>
            <person name="Aranda M."/>
            <person name="Bell S.C."/>
            <person name="Webster N.S."/>
        </authorList>
    </citation>
    <scope>NUCLEOTIDE SEQUENCE [LARGE SCALE GENOMIC DNA]</scope>
    <source>
        <strain evidence="2">SB0662_bin_43</strain>
    </source>
</reference>
<keyword evidence="1" id="KW-0812">Transmembrane</keyword>